<dbReference type="PANTHER" id="PTHR35685">
    <property type="entry name" value="825-OAK-RELATED-RELATED"/>
    <property type="match status" value="1"/>
</dbReference>
<dbReference type="PANTHER" id="PTHR35685:SF2">
    <property type="entry name" value="825-OAK-RELATED"/>
    <property type="match status" value="1"/>
</dbReference>
<organism evidence="1 2">
    <name type="scientific">Polyplax serrata</name>
    <name type="common">Common mouse louse</name>
    <dbReference type="NCBI Taxonomy" id="468196"/>
    <lineage>
        <taxon>Eukaryota</taxon>
        <taxon>Metazoa</taxon>
        <taxon>Ecdysozoa</taxon>
        <taxon>Arthropoda</taxon>
        <taxon>Hexapoda</taxon>
        <taxon>Insecta</taxon>
        <taxon>Pterygota</taxon>
        <taxon>Neoptera</taxon>
        <taxon>Paraneoptera</taxon>
        <taxon>Psocodea</taxon>
        <taxon>Troctomorpha</taxon>
        <taxon>Phthiraptera</taxon>
        <taxon>Anoplura</taxon>
        <taxon>Polyplacidae</taxon>
        <taxon>Polyplax</taxon>
    </lineage>
</organism>
<dbReference type="AlphaFoldDB" id="A0AAN8SF24"/>
<proteinExistence type="predicted"/>
<sequence length="104" mass="10893">MARGDGHQLIVGYFKQNKMYKLGFLLLAMLAVTSAKPVFAAYTGLPVATSLAYTAPGFVTASSSQFVARNYNGLLSAPYVTAAVAPAAPLVTSAAYSYAPAFVY</sequence>
<dbReference type="Proteomes" id="UP001372834">
    <property type="component" value="Unassembled WGS sequence"/>
</dbReference>
<evidence type="ECO:0000313" key="2">
    <source>
        <dbReference type="Proteomes" id="UP001372834"/>
    </source>
</evidence>
<reference evidence="1 2" key="1">
    <citation type="submission" date="2023-10" db="EMBL/GenBank/DDBJ databases">
        <title>Genomes of two closely related lineages of the louse Polyplax serrata with different host specificities.</title>
        <authorList>
            <person name="Martinu J."/>
            <person name="Tarabai H."/>
            <person name="Stefka J."/>
            <person name="Hypsa V."/>
        </authorList>
    </citation>
    <scope>NUCLEOTIDE SEQUENCE [LARGE SCALE GENOMIC DNA]</scope>
    <source>
        <strain evidence="1">HR10_N</strain>
    </source>
</reference>
<name>A0AAN8SF24_POLSC</name>
<dbReference type="EMBL" id="JAWJWE010000001">
    <property type="protein sequence ID" value="KAK6645647.1"/>
    <property type="molecule type" value="Genomic_DNA"/>
</dbReference>
<comment type="caution">
    <text evidence="1">The sequence shown here is derived from an EMBL/GenBank/DDBJ whole genome shotgun (WGS) entry which is preliminary data.</text>
</comment>
<gene>
    <name evidence="1" type="ORF">RUM43_001927</name>
</gene>
<accession>A0AAN8SF24</accession>
<protein>
    <submittedName>
        <fullName evidence="1">Uncharacterized protein</fullName>
    </submittedName>
</protein>
<evidence type="ECO:0000313" key="1">
    <source>
        <dbReference type="EMBL" id="KAK6645647.1"/>
    </source>
</evidence>